<proteinExistence type="predicted"/>
<comment type="subcellular location">
    <subcellularLocation>
        <location evidence="1">Secreted</location>
        <location evidence="1">Cell wall</location>
    </subcellularLocation>
</comment>
<dbReference type="Gene3D" id="2.160.20.10">
    <property type="entry name" value="Single-stranded right-handed beta-helix, Pectin lyase-like"/>
    <property type="match status" value="1"/>
</dbReference>
<reference evidence="4 5" key="2">
    <citation type="journal article" date="2009" name="PLoS ONE">
        <title>An integrated genetic and cytogenetic map of the cucumber genome.</title>
        <authorList>
            <person name="Ren Y."/>
            <person name="Zhang Z."/>
            <person name="Liu J."/>
            <person name="Staub J.E."/>
            <person name="Han Y."/>
            <person name="Cheng Z."/>
            <person name="Li X."/>
            <person name="Lu J."/>
            <person name="Miao H."/>
            <person name="Kang H."/>
            <person name="Xie B."/>
            <person name="Gu X."/>
            <person name="Wang X."/>
            <person name="Du Y."/>
            <person name="Jin W."/>
            <person name="Huang S."/>
        </authorList>
    </citation>
    <scope>NUCLEOTIDE SEQUENCE [LARGE SCALE GENOMIC DNA]</scope>
    <source>
        <strain evidence="5">cv. 9930</strain>
    </source>
</reference>
<accession>A0A0A0K8F1</accession>
<reference evidence="4 5" key="4">
    <citation type="journal article" date="2011" name="BMC Genomics">
        <title>RNA-Seq improves annotation of protein-coding genes in the cucumber genome.</title>
        <authorList>
            <person name="Li Z."/>
            <person name="Zhang Z."/>
            <person name="Yan P."/>
            <person name="Huang S."/>
            <person name="Fei Z."/>
            <person name="Lin K."/>
        </authorList>
    </citation>
    <scope>NUCLEOTIDE SEQUENCE [LARGE SCALE GENOMIC DNA]</scope>
    <source>
        <strain evidence="5">cv. 9930</strain>
    </source>
</reference>
<dbReference type="Proteomes" id="UP000029981">
    <property type="component" value="Chromosome 7"/>
</dbReference>
<evidence type="ECO:0008006" key="6">
    <source>
        <dbReference type="Google" id="ProtNLM"/>
    </source>
</evidence>
<dbReference type="STRING" id="3659.A0A0A0K8F1"/>
<dbReference type="Gramene" id="KGN44642">
    <property type="protein sequence ID" value="KGN44642"/>
    <property type="gene ID" value="Csa_7G354020"/>
</dbReference>
<gene>
    <name evidence="4" type="ORF">Csa_7G354020</name>
</gene>
<dbReference type="SUPFAM" id="SSF51126">
    <property type="entry name" value="Pectin lyase-like"/>
    <property type="match status" value="1"/>
</dbReference>
<reference evidence="4 5" key="3">
    <citation type="journal article" date="2010" name="BMC Genomics">
        <title>Transcriptome sequencing and comparative analysis of cucumber flowers with different sex types.</title>
        <authorList>
            <person name="Guo S."/>
            <person name="Zheng Y."/>
            <person name="Joung J.G."/>
            <person name="Liu S."/>
            <person name="Zhang Z."/>
            <person name="Crasta O.R."/>
            <person name="Sobral B.W."/>
            <person name="Xu Y."/>
            <person name="Huang S."/>
            <person name="Fei Z."/>
        </authorList>
    </citation>
    <scope>NUCLEOTIDE SEQUENCE [LARGE SCALE GENOMIC DNA]</scope>
    <source>
        <strain evidence="5">cv. 9930</strain>
    </source>
</reference>
<keyword evidence="5" id="KW-1185">Reference proteome</keyword>
<keyword evidence="2" id="KW-0134">Cell wall</keyword>
<dbReference type="EMBL" id="CM002928">
    <property type="protein sequence ID" value="KGN44642.1"/>
    <property type="molecule type" value="Genomic_DNA"/>
</dbReference>
<name>A0A0A0K8F1_CUCSA</name>
<sequence length="174" mass="18589">MTRNLSLIQILLLVFAWQCCAVVFDDITGTQNRLKGIVPTTNEQFLRPAEAPRRLGFSTLPNIGGTVNDIKANVYLNQNGGSVFDVTKHGAKANGKTDDAQAFMTTWIAACRNTVGPAKFLIPQGTFLVGPNGSPLKILLVSSSPAPASLTAKASPFGPTTTARKTTYANFFQS</sequence>
<dbReference type="eggNOG" id="ENOG502QV2R">
    <property type="taxonomic scope" value="Eukaryota"/>
</dbReference>
<dbReference type="InterPro" id="IPR011050">
    <property type="entry name" value="Pectin_lyase_fold/virulence"/>
</dbReference>
<dbReference type="InterPro" id="IPR012334">
    <property type="entry name" value="Pectin_lyas_fold"/>
</dbReference>
<evidence type="ECO:0000313" key="5">
    <source>
        <dbReference type="Proteomes" id="UP000029981"/>
    </source>
</evidence>
<dbReference type="AlphaFoldDB" id="A0A0A0K8F1"/>
<evidence type="ECO:0000256" key="3">
    <source>
        <dbReference type="SAM" id="SignalP"/>
    </source>
</evidence>
<protein>
    <recommendedName>
        <fullName evidence="6">Pectate lyase superfamily protein domain-containing protein</fullName>
    </recommendedName>
</protein>
<evidence type="ECO:0000313" key="4">
    <source>
        <dbReference type="EMBL" id="KGN44642.1"/>
    </source>
</evidence>
<feature type="signal peptide" evidence="3">
    <location>
        <begin position="1"/>
        <end position="21"/>
    </location>
</feature>
<keyword evidence="2" id="KW-0964">Secreted</keyword>
<evidence type="ECO:0000256" key="2">
    <source>
        <dbReference type="ARBA" id="ARBA00022512"/>
    </source>
</evidence>
<keyword evidence="3" id="KW-0732">Signal</keyword>
<evidence type="ECO:0000256" key="1">
    <source>
        <dbReference type="ARBA" id="ARBA00004191"/>
    </source>
</evidence>
<organism evidence="4 5">
    <name type="scientific">Cucumis sativus</name>
    <name type="common">Cucumber</name>
    <dbReference type="NCBI Taxonomy" id="3659"/>
    <lineage>
        <taxon>Eukaryota</taxon>
        <taxon>Viridiplantae</taxon>
        <taxon>Streptophyta</taxon>
        <taxon>Embryophyta</taxon>
        <taxon>Tracheophyta</taxon>
        <taxon>Spermatophyta</taxon>
        <taxon>Magnoliopsida</taxon>
        <taxon>eudicotyledons</taxon>
        <taxon>Gunneridae</taxon>
        <taxon>Pentapetalae</taxon>
        <taxon>rosids</taxon>
        <taxon>fabids</taxon>
        <taxon>Cucurbitales</taxon>
        <taxon>Cucurbitaceae</taxon>
        <taxon>Benincaseae</taxon>
        <taxon>Cucumis</taxon>
    </lineage>
</organism>
<feature type="chain" id="PRO_5001965047" description="Pectate lyase superfamily protein domain-containing protein" evidence="3">
    <location>
        <begin position="22"/>
        <end position="174"/>
    </location>
</feature>
<reference evidence="4 5" key="1">
    <citation type="journal article" date="2009" name="Nat. Genet.">
        <title>The genome of the cucumber, Cucumis sativus L.</title>
        <authorList>
            <person name="Huang S."/>
            <person name="Li R."/>
            <person name="Zhang Z."/>
            <person name="Li L."/>
            <person name="Gu X."/>
            <person name="Fan W."/>
            <person name="Lucas W.J."/>
            <person name="Wang X."/>
            <person name="Xie B."/>
            <person name="Ni P."/>
            <person name="Ren Y."/>
            <person name="Zhu H."/>
            <person name="Li J."/>
            <person name="Lin K."/>
            <person name="Jin W."/>
            <person name="Fei Z."/>
            <person name="Li G."/>
            <person name="Staub J."/>
            <person name="Kilian A."/>
            <person name="van der Vossen E.A."/>
            <person name="Wu Y."/>
            <person name="Guo J."/>
            <person name="He J."/>
            <person name="Jia Z."/>
            <person name="Ren Y."/>
            <person name="Tian G."/>
            <person name="Lu Y."/>
            <person name="Ruan J."/>
            <person name="Qian W."/>
            <person name="Wang M."/>
            <person name="Huang Q."/>
            <person name="Li B."/>
            <person name="Xuan Z."/>
            <person name="Cao J."/>
            <person name="Asan"/>
            <person name="Wu Z."/>
            <person name="Zhang J."/>
            <person name="Cai Q."/>
            <person name="Bai Y."/>
            <person name="Zhao B."/>
            <person name="Han Y."/>
            <person name="Li Y."/>
            <person name="Li X."/>
            <person name="Wang S."/>
            <person name="Shi Q."/>
            <person name="Liu S."/>
            <person name="Cho W.K."/>
            <person name="Kim J.Y."/>
            <person name="Xu Y."/>
            <person name="Heller-Uszynska K."/>
            <person name="Miao H."/>
            <person name="Cheng Z."/>
            <person name="Zhang S."/>
            <person name="Wu J."/>
            <person name="Yang Y."/>
            <person name="Kang H."/>
            <person name="Li M."/>
            <person name="Liang H."/>
            <person name="Ren X."/>
            <person name="Shi Z."/>
            <person name="Wen M."/>
            <person name="Jian M."/>
            <person name="Yang H."/>
            <person name="Zhang G."/>
            <person name="Yang Z."/>
            <person name="Chen R."/>
            <person name="Liu S."/>
            <person name="Li J."/>
            <person name="Ma L."/>
            <person name="Liu H."/>
            <person name="Zhou Y."/>
            <person name="Zhao J."/>
            <person name="Fang X."/>
            <person name="Li G."/>
            <person name="Fang L."/>
            <person name="Li Y."/>
            <person name="Liu D."/>
            <person name="Zheng H."/>
            <person name="Zhang Y."/>
            <person name="Qin N."/>
            <person name="Li Z."/>
            <person name="Yang G."/>
            <person name="Yang S."/>
            <person name="Bolund L."/>
            <person name="Kristiansen K."/>
            <person name="Zheng H."/>
            <person name="Li S."/>
            <person name="Zhang X."/>
            <person name="Yang H."/>
            <person name="Wang J."/>
            <person name="Sun R."/>
            <person name="Zhang B."/>
            <person name="Jiang S."/>
            <person name="Wang J."/>
            <person name="Du Y."/>
            <person name="Li S."/>
        </authorList>
    </citation>
    <scope>NUCLEOTIDE SEQUENCE [LARGE SCALE GENOMIC DNA]</scope>
    <source>
        <strain evidence="5">cv. 9930</strain>
    </source>
</reference>